<evidence type="ECO:0000313" key="3">
    <source>
        <dbReference type="Proteomes" id="UP000191110"/>
    </source>
</evidence>
<dbReference type="Gene3D" id="3.20.20.450">
    <property type="entry name" value="EAL domain"/>
    <property type="match status" value="1"/>
</dbReference>
<dbReference type="PROSITE" id="PS50883">
    <property type="entry name" value="EAL"/>
    <property type="match status" value="1"/>
</dbReference>
<dbReference type="EMBL" id="MPRL01000121">
    <property type="protein sequence ID" value="OOZ38160.1"/>
    <property type="molecule type" value="Genomic_DNA"/>
</dbReference>
<dbReference type="PANTHER" id="PTHR33121:SF71">
    <property type="entry name" value="OXYGEN SENSOR PROTEIN DOSP"/>
    <property type="match status" value="1"/>
</dbReference>
<proteinExistence type="predicted"/>
<dbReference type="CDD" id="cd01948">
    <property type="entry name" value="EAL"/>
    <property type="match status" value="1"/>
</dbReference>
<name>A0A1T2KZH1_9GAMM</name>
<sequence>MSYLKKLPIHKLKIDQSFVAGLPEDRDDISISRAVIALGKSLGLSIVAEGVETESQAEFLAKESCDELQGYLFLKPVPAETFVQLLQESAQD</sequence>
<accession>A0A1T2KZH1</accession>
<comment type="caution">
    <text evidence="2">The sequence shown here is derived from an EMBL/GenBank/DDBJ whole genome shotgun (WGS) entry which is preliminary data.</text>
</comment>
<dbReference type="Pfam" id="PF00563">
    <property type="entry name" value="EAL"/>
    <property type="match status" value="1"/>
</dbReference>
<organism evidence="2 3">
    <name type="scientific">Solemya pervernicosa gill symbiont</name>
    <dbReference type="NCBI Taxonomy" id="642797"/>
    <lineage>
        <taxon>Bacteria</taxon>
        <taxon>Pseudomonadati</taxon>
        <taxon>Pseudomonadota</taxon>
        <taxon>Gammaproteobacteria</taxon>
        <taxon>sulfur-oxidizing symbionts</taxon>
    </lineage>
</organism>
<dbReference type="SUPFAM" id="SSF141868">
    <property type="entry name" value="EAL domain-like"/>
    <property type="match status" value="1"/>
</dbReference>
<dbReference type="InterPro" id="IPR035919">
    <property type="entry name" value="EAL_sf"/>
</dbReference>
<dbReference type="PANTHER" id="PTHR33121">
    <property type="entry name" value="CYCLIC DI-GMP PHOSPHODIESTERASE PDEF"/>
    <property type="match status" value="1"/>
</dbReference>
<dbReference type="Proteomes" id="UP000191110">
    <property type="component" value="Unassembled WGS sequence"/>
</dbReference>
<dbReference type="InterPro" id="IPR001633">
    <property type="entry name" value="EAL_dom"/>
</dbReference>
<dbReference type="OrthoDB" id="9812358at2"/>
<feature type="domain" description="EAL" evidence="1">
    <location>
        <begin position="1"/>
        <end position="90"/>
    </location>
</feature>
<gene>
    <name evidence="2" type="ORF">BOW53_16410</name>
</gene>
<dbReference type="GO" id="GO:0071111">
    <property type="term" value="F:cyclic-guanylate-specific phosphodiesterase activity"/>
    <property type="evidence" value="ECO:0007669"/>
    <property type="project" value="InterPro"/>
</dbReference>
<dbReference type="InterPro" id="IPR050706">
    <property type="entry name" value="Cyclic-di-GMP_PDE-like"/>
</dbReference>
<protein>
    <recommendedName>
        <fullName evidence="1">EAL domain-containing protein</fullName>
    </recommendedName>
</protein>
<keyword evidence="3" id="KW-1185">Reference proteome</keyword>
<reference evidence="2 3" key="1">
    <citation type="submission" date="2016-11" db="EMBL/GenBank/DDBJ databases">
        <title>Mixed transmission modes and dynamic genome evolution in an obligate animal-bacterial symbiosis.</title>
        <authorList>
            <person name="Russell S.L."/>
            <person name="Corbett-Detig R.B."/>
            <person name="Cavanaugh C.M."/>
        </authorList>
    </citation>
    <scope>NUCLEOTIDE SEQUENCE [LARGE SCALE GENOMIC DNA]</scope>
    <source>
        <strain evidence="2">Sveles-Q1</strain>
    </source>
</reference>
<dbReference type="AlphaFoldDB" id="A0A1T2KZH1"/>
<evidence type="ECO:0000313" key="2">
    <source>
        <dbReference type="EMBL" id="OOZ38160.1"/>
    </source>
</evidence>
<evidence type="ECO:0000259" key="1">
    <source>
        <dbReference type="PROSITE" id="PS50883"/>
    </source>
</evidence>